<keyword evidence="5 10" id="KW-0132">Cell division</keyword>
<evidence type="ECO:0000256" key="7">
    <source>
        <dbReference type="ARBA" id="ARBA00022989"/>
    </source>
</evidence>
<feature type="transmembrane region" description="Helical" evidence="11">
    <location>
        <begin position="264"/>
        <end position="284"/>
    </location>
</feature>
<feature type="transmembrane region" description="Helical" evidence="11">
    <location>
        <begin position="165"/>
        <end position="191"/>
    </location>
</feature>
<evidence type="ECO:0000259" key="12">
    <source>
        <dbReference type="Pfam" id="PF02687"/>
    </source>
</evidence>
<keyword evidence="6 11" id="KW-0812">Transmembrane</keyword>
<evidence type="ECO:0000256" key="4">
    <source>
        <dbReference type="ARBA" id="ARBA00022475"/>
    </source>
</evidence>
<accession>A0A0G1PFH1</accession>
<evidence type="ECO:0000313" key="14">
    <source>
        <dbReference type="EMBL" id="KKU31539.1"/>
    </source>
</evidence>
<evidence type="ECO:0000313" key="15">
    <source>
        <dbReference type="Proteomes" id="UP000034732"/>
    </source>
</evidence>
<comment type="subcellular location">
    <subcellularLocation>
        <location evidence="1">Cell membrane</location>
        <topology evidence="1">Multi-pass membrane protein</topology>
    </subcellularLocation>
</comment>
<comment type="similarity">
    <text evidence="2 10">Belongs to the ABC-4 integral membrane protein family. FtsX subfamily.</text>
</comment>
<dbReference type="GO" id="GO:0005886">
    <property type="term" value="C:plasma membrane"/>
    <property type="evidence" value="ECO:0007669"/>
    <property type="project" value="UniProtKB-SubCell"/>
</dbReference>
<dbReference type="Proteomes" id="UP000034732">
    <property type="component" value="Unassembled WGS sequence"/>
</dbReference>
<dbReference type="InterPro" id="IPR003838">
    <property type="entry name" value="ABC3_permease_C"/>
</dbReference>
<dbReference type="InterPro" id="IPR004513">
    <property type="entry name" value="FtsX"/>
</dbReference>
<sequence>MYSKLFENLKTTIARERLLAVSTFVVMTLTFLVLGLFLGVVVLTQTGIRQLEEQAQVTVFFKDDYPEANILDLQTKAKTDSRVLDVTYVSKEQAFSIFSEINKNEPLLLESISASILPASLEIKTKRLGDLSAIAGEFEKVDGVEEIKYFRDVVEKFKFWSTVTYVVGATLVLAFFVVSYAVIVATLHAVIDSKGVEYEILKLVGASDTYVKKPLIFQGVVFGLISAVVASVVLFLVYTLVAFKFLGFSQVLLFGFIPYKINTLVFSGMLGAVLIASGGVLGYFGSLNALKRYLKY</sequence>
<dbReference type="Gene3D" id="3.30.70.3040">
    <property type="match status" value="1"/>
</dbReference>
<comment type="caution">
    <text evidence="14">The sequence shown here is derived from an EMBL/GenBank/DDBJ whole genome shotgun (WGS) entry which is preliminary data.</text>
</comment>
<protein>
    <recommendedName>
        <fullName evidence="3 10">Cell division protein FtsX</fullName>
    </recommendedName>
</protein>
<evidence type="ECO:0000256" key="10">
    <source>
        <dbReference type="PIRNR" id="PIRNR003097"/>
    </source>
</evidence>
<feature type="domain" description="ABC3 transporter permease C-terminal" evidence="12">
    <location>
        <begin position="171"/>
        <end position="278"/>
    </location>
</feature>
<dbReference type="EMBL" id="LCMF01000005">
    <property type="protein sequence ID" value="KKU31539.1"/>
    <property type="molecule type" value="Genomic_DNA"/>
</dbReference>
<dbReference type="InterPro" id="IPR040690">
    <property type="entry name" value="FtsX_ECD"/>
</dbReference>
<feature type="transmembrane region" description="Helical" evidence="11">
    <location>
        <begin position="20"/>
        <end position="43"/>
    </location>
</feature>
<evidence type="ECO:0000256" key="1">
    <source>
        <dbReference type="ARBA" id="ARBA00004651"/>
    </source>
</evidence>
<keyword evidence="4 10" id="KW-1003">Cell membrane</keyword>
<dbReference type="PANTHER" id="PTHR47755:SF1">
    <property type="entry name" value="CELL DIVISION PROTEIN FTSX"/>
    <property type="match status" value="1"/>
</dbReference>
<evidence type="ECO:0000256" key="8">
    <source>
        <dbReference type="ARBA" id="ARBA00023136"/>
    </source>
</evidence>
<evidence type="ECO:0000256" key="9">
    <source>
        <dbReference type="ARBA" id="ARBA00023306"/>
    </source>
</evidence>
<dbReference type="PIRSF" id="PIRSF003097">
    <property type="entry name" value="FtsX"/>
    <property type="match status" value="1"/>
</dbReference>
<gene>
    <name evidence="14" type="ORF">UX44_C0005G0017</name>
</gene>
<evidence type="ECO:0000256" key="2">
    <source>
        <dbReference type="ARBA" id="ARBA00007379"/>
    </source>
</evidence>
<evidence type="ECO:0000259" key="13">
    <source>
        <dbReference type="Pfam" id="PF18075"/>
    </source>
</evidence>
<evidence type="ECO:0000256" key="5">
    <source>
        <dbReference type="ARBA" id="ARBA00022618"/>
    </source>
</evidence>
<feature type="domain" description="FtsX extracellular" evidence="13">
    <location>
        <begin position="56"/>
        <end position="147"/>
    </location>
</feature>
<dbReference type="AlphaFoldDB" id="A0A0G1PFH1"/>
<dbReference type="Pfam" id="PF02687">
    <property type="entry name" value="FtsX"/>
    <property type="match status" value="1"/>
</dbReference>
<name>A0A0G1PFH1_UNCKA</name>
<dbReference type="Pfam" id="PF18075">
    <property type="entry name" value="FtsX_ECD"/>
    <property type="match status" value="1"/>
</dbReference>
<keyword evidence="9 10" id="KW-0131">Cell cycle</keyword>
<dbReference type="PANTHER" id="PTHR47755">
    <property type="entry name" value="CELL DIVISION PROTEIN FTSX"/>
    <property type="match status" value="1"/>
</dbReference>
<reference evidence="14 15" key="1">
    <citation type="journal article" date="2015" name="Nature">
        <title>rRNA introns, odd ribosomes, and small enigmatic genomes across a large radiation of phyla.</title>
        <authorList>
            <person name="Brown C.T."/>
            <person name="Hug L.A."/>
            <person name="Thomas B.C."/>
            <person name="Sharon I."/>
            <person name="Castelle C.J."/>
            <person name="Singh A."/>
            <person name="Wilkins M.J."/>
            <person name="Williams K.H."/>
            <person name="Banfield J.F."/>
        </authorList>
    </citation>
    <scope>NUCLEOTIDE SEQUENCE [LARGE SCALE GENOMIC DNA]</scope>
</reference>
<feature type="transmembrane region" description="Helical" evidence="11">
    <location>
        <begin position="215"/>
        <end position="243"/>
    </location>
</feature>
<evidence type="ECO:0000256" key="6">
    <source>
        <dbReference type="ARBA" id="ARBA00022692"/>
    </source>
</evidence>
<evidence type="ECO:0000256" key="11">
    <source>
        <dbReference type="SAM" id="Phobius"/>
    </source>
</evidence>
<proteinExistence type="inferred from homology"/>
<keyword evidence="7 11" id="KW-1133">Transmembrane helix</keyword>
<evidence type="ECO:0000256" key="3">
    <source>
        <dbReference type="ARBA" id="ARBA00021907"/>
    </source>
</evidence>
<dbReference type="GO" id="GO:0051301">
    <property type="term" value="P:cell division"/>
    <property type="evidence" value="ECO:0007669"/>
    <property type="project" value="UniProtKB-KW"/>
</dbReference>
<keyword evidence="8 10" id="KW-0472">Membrane</keyword>
<organism evidence="14 15">
    <name type="scientific">candidate division WWE3 bacterium GW2011_GWA1_46_21</name>
    <dbReference type="NCBI Taxonomy" id="1619107"/>
    <lineage>
        <taxon>Bacteria</taxon>
        <taxon>Katanobacteria</taxon>
    </lineage>
</organism>